<sequence length="216" mass="24681">MSVSEIIILGTYGLMLVELIFLPVPSEASTYQLLFSRQIQEPRLSGALLQAHRMPIGHKLWVFLLPTSLTVIAFFLPLLQIFFPQLKGSLLAIPFFENSLFRGLAIALIIVGSLITLISVLEMRSGMKKHALKQTWPQLQVEGVFCWSRNPGLVGNYGWFLGLFFYFPSWVMALGFGIYLFNMHRRVLLEESQLAARFGETYRAYQRRVPRYLGFG</sequence>
<accession>D5C4H6</accession>
<organism evidence="6 7">
    <name type="scientific">Nitrosococcus halophilus (strain Nc4)</name>
    <dbReference type="NCBI Taxonomy" id="472759"/>
    <lineage>
        <taxon>Bacteria</taxon>
        <taxon>Pseudomonadati</taxon>
        <taxon>Pseudomonadota</taxon>
        <taxon>Gammaproteobacteria</taxon>
        <taxon>Chromatiales</taxon>
        <taxon>Chromatiaceae</taxon>
        <taxon>Nitrosococcus</taxon>
    </lineage>
</organism>
<dbReference type="HOGENOM" id="CLU_1254839_0_0_6"/>
<reference evidence="7" key="1">
    <citation type="submission" date="2010-04" db="EMBL/GenBank/DDBJ databases">
        <title>Complete genome sequence of Nitrosococcus halophilus Nc4, a salt-adapted, aerobic obligate ammonia-oxidizing sulfur purple bacterium.</title>
        <authorList>
            <consortium name="US DOE Joint Genome Institute"/>
            <person name="Campbell M.A."/>
            <person name="Malfatti S.A."/>
            <person name="Chain P.S.G."/>
            <person name="Heidelberg J.F."/>
            <person name="Ward B.B."/>
            <person name="Klotz M.G."/>
        </authorList>
    </citation>
    <scope>NUCLEOTIDE SEQUENCE [LARGE SCALE GENOMIC DNA]</scope>
    <source>
        <strain evidence="7">Nc4</strain>
    </source>
</reference>
<feature type="transmembrane region" description="Helical" evidence="5">
    <location>
        <begin position="6"/>
        <end position="24"/>
    </location>
</feature>
<evidence type="ECO:0000313" key="6">
    <source>
        <dbReference type="EMBL" id="ADE15160.1"/>
    </source>
</evidence>
<dbReference type="GO" id="GO:0008168">
    <property type="term" value="F:methyltransferase activity"/>
    <property type="evidence" value="ECO:0007669"/>
    <property type="project" value="UniProtKB-KW"/>
</dbReference>
<keyword evidence="6" id="KW-0808">Transferase</keyword>
<dbReference type="GO" id="GO:0012505">
    <property type="term" value="C:endomembrane system"/>
    <property type="evidence" value="ECO:0007669"/>
    <property type="project" value="UniProtKB-SubCell"/>
</dbReference>
<evidence type="ECO:0000256" key="1">
    <source>
        <dbReference type="ARBA" id="ARBA00004127"/>
    </source>
</evidence>
<feature type="transmembrane region" description="Helical" evidence="5">
    <location>
        <begin position="157"/>
        <end position="181"/>
    </location>
</feature>
<dbReference type="GO" id="GO:0032259">
    <property type="term" value="P:methylation"/>
    <property type="evidence" value="ECO:0007669"/>
    <property type="project" value="UniProtKB-KW"/>
</dbReference>
<dbReference type="EMBL" id="CP001798">
    <property type="protein sequence ID" value="ADE15160.1"/>
    <property type="molecule type" value="Genomic_DNA"/>
</dbReference>
<gene>
    <name evidence="6" type="ordered locus">Nhal_2056</name>
</gene>
<protein>
    <submittedName>
        <fullName evidence="6">S-isoprenylcysteine methyltransferase-like protein</fullName>
    </submittedName>
</protein>
<dbReference type="Proteomes" id="UP000001844">
    <property type="component" value="Chromosome"/>
</dbReference>
<comment type="subcellular location">
    <subcellularLocation>
        <location evidence="1">Endomembrane system</location>
        <topology evidence="1">Multi-pass membrane protein</topology>
    </subcellularLocation>
</comment>
<dbReference type="STRING" id="472759.Nhal_2056"/>
<dbReference type="PANTHER" id="PTHR12714:SF9">
    <property type="entry name" value="PROTEIN-S-ISOPRENYLCYSTEINE O-METHYLTRANSFERASE"/>
    <property type="match status" value="1"/>
</dbReference>
<dbReference type="Gene3D" id="1.20.120.1630">
    <property type="match status" value="1"/>
</dbReference>
<evidence type="ECO:0000256" key="3">
    <source>
        <dbReference type="ARBA" id="ARBA00022989"/>
    </source>
</evidence>
<dbReference type="eggNOG" id="COG2020">
    <property type="taxonomic scope" value="Bacteria"/>
</dbReference>
<evidence type="ECO:0000256" key="4">
    <source>
        <dbReference type="ARBA" id="ARBA00023136"/>
    </source>
</evidence>
<feature type="transmembrane region" description="Helical" evidence="5">
    <location>
        <begin position="103"/>
        <end position="121"/>
    </location>
</feature>
<evidence type="ECO:0000256" key="5">
    <source>
        <dbReference type="SAM" id="Phobius"/>
    </source>
</evidence>
<dbReference type="Pfam" id="PF04191">
    <property type="entry name" value="PEMT"/>
    <property type="match status" value="1"/>
</dbReference>
<dbReference type="InterPro" id="IPR007318">
    <property type="entry name" value="Phopholipid_MeTrfase"/>
</dbReference>
<keyword evidence="2 5" id="KW-0812">Transmembrane</keyword>
<name>D5C4H6_NITHN</name>
<evidence type="ECO:0000256" key="2">
    <source>
        <dbReference type="ARBA" id="ARBA00022692"/>
    </source>
</evidence>
<dbReference type="KEGG" id="nhl:Nhal_2056"/>
<feature type="transmembrane region" description="Helical" evidence="5">
    <location>
        <begin position="60"/>
        <end position="83"/>
    </location>
</feature>
<keyword evidence="7" id="KW-1185">Reference proteome</keyword>
<proteinExistence type="predicted"/>
<dbReference type="PANTHER" id="PTHR12714">
    <property type="entry name" value="PROTEIN-S ISOPRENYLCYSTEINE O-METHYLTRANSFERASE"/>
    <property type="match status" value="1"/>
</dbReference>
<keyword evidence="6" id="KW-0489">Methyltransferase</keyword>
<keyword evidence="4 5" id="KW-0472">Membrane</keyword>
<evidence type="ECO:0000313" key="7">
    <source>
        <dbReference type="Proteomes" id="UP000001844"/>
    </source>
</evidence>
<keyword evidence="3 5" id="KW-1133">Transmembrane helix</keyword>
<dbReference type="OrthoDB" id="9811969at2"/>
<dbReference type="AlphaFoldDB" id="D5C4H6"/>
<dbReference type="RefSeq" id="WP_013033025.1">
    <property type="nucleotide sequence ID" value="NC_013960.1"/>
</dbReference>